<comment type="caution">
    <text evidence="1">The sequence shown here is derived from an EMBL/GenBank/DDBJ whole genome shotgun (WGS) entry which is preliminary data.</text>
</comment>
<reference evidence="1 2" key="1">
    <citation type="submission" date="2023-07" db="EMBL/GenBank/DDBJ databases">
        <title>Sorghum-associated microbial communities from plants grown in Nebraska, USA.</title>
        <authorList>
            <person name="Schachtman D."/>
        </authorList>
    </citation>
    <scope>NUCLEOTIDE SEQUENCE [LARGE SCALE GENOMIC DNA]</scope>
    <source>
        <strain evidence="1 2">BE190</strain>
    </source>
</reference>
<evidence type="ECO:0000313" key="1">
    <source>
        <dbReference type="EMBL" id="MDR7089057.1"/>
    </source>
</evidence>
<accession>A0ABU1UV51</accession>
<protein>
    <submittedName>
        <fullName evidence="1">Uncharacterized protein</fullName>
    </submittedName>
</protein>
<dbReference type="EMBL" id="JAVDVX010000002">
    <property type="protein sequence ID" value="MDR7089057.1"/>
    <property type="molecule type" value="Genomic_DNA"/>
</dbReference>
<gene>
    <name evidence="1" type="ORF">J2X05_001063</name>
</gene>
<keyword evidence="2" id="KW-1185">Reference proteome</keyword>
<organism evidence="1 2">
    <name type="scientific">Cellvibrio fibrivorans</name>
    <dbReference type="NCBI Taxonomy" id="126350"/>
    <lineage>
        <taxon>Bacteria</taxon>
        <taxon>Pseudomonadati</taxon>
        <taxon>Pseudomonadota</taxon>
        <taxon>Gammaproteobacteria</taxon>
        <taxon>Cellvibrionales</taxon>
        <taxon>Cellvibrionaceae</taxon>
        <taxon>Cellvibrio</taxon>
    </lineage>
</organism>
<name>A0ABU1UV51_9GAMM</name>
<sequence>MRRKPHQRQPNNPAVHELYSSKPKLPIEDDNFMYTQYLLANNQKYEGIAFEQETGRTNGRQLHQAIKNPQQVRVS</sequence>
<evidence type="ECO:0000313" key="2">
    <source>
        <dbReference type="Proteomes" id="UP001253595"/>
    </source>
</evidence>
<proteinExistence type="predicted"/>
<dbReference type="Proteomes" id="UP001253595">
    <property type="component" value="Unassembled WGS sequence"/>
</dbReference>